<reference evidence="1 2" key="1">
    <citation type="journal article" date="2017" name="J. Antimicrob. Chemother.">
        <title>Characterization of the population structure, drug resistance mechanisms and plasmids of the community-associated Enterobacter cloacae complex in China.</title>
        <authorList>
            <person name="Zhou K."/>
            <person name="Yu W."/>
            <person name="Cao X."/>
            <person name="Shen P."/>
            <person name="Lu H."/>
            <person name="Luo Q."/>
            <person name="Rossen J.W.A."/>
            <person name="Xiao Y."/>
        </authorList>
    </citation>
    <scope>NUCLEOTIDE SEQUENCE [LARGE SCALE GENOMIC DNA]</scope>
    <source>
        <strain evidence="1">ECC1097</strain>
    </source>
</reference>
<evidence type="ECO:0000313" key="1">
    <source>
        <dbReference type="EMBL" id="PJD74127.1"/>
    </source>
</evidence>
<dbReference type="EMBL" id="NEEU01000006">
    <property type="protein sequence ID" value="PJD74127.1"/>
    <property type="molecule type" value="Genomic_DNA"/>
</dbReference>
<dbReference type="Proteomes" id="UP000230495">
    <property type="component" value="Unassembled WGS sequence"/>
</dbReference>
<organism evidence="1">
    <name type="scientific">Enterobacter kobei</name>
    <dbReference type="NCBI Taxonomy" id="208224"/>
    <lineage>
        <taxon>Bacteria</taxon>
        <taxon>Pseudomonadati</taxon>
        <taxon>Pseudomonadota</taxon>
        <taxon>Gammaproteobacteria</taxon>
        <taxon>Enterobacterales</taxon>
        <taxon>Enterobacteriaceae</taxon>
        <taxon>Enterobacter</taxon>
        <taxon>Enterobacter cloacae complex</taxon>
    </lineage>
</organism>
<dbReference type="AlphaFoldDB" id="A0A2J0PJ15"/>
<comment type="caution">
    <text evidence="1">The sequence shown here is derived from an EMBL/GenBank/DDBJ whole genome shotgun (WGS) entry which is preliminary data.</text>
</comment>
<protein>
    <submittedName>
        <fullName evidence="1">Uncharacterized protein</fullName>
    </submittedName>
</protein>
<gene>
    <name evidence="1" type="ORF">B9Q37_13485</name>
</gene>
<evidence type="ECO:0000313" key="2">
    <source>
        <dbReference type="Proteomes" id="UP000230495"/>
    </source>
</evidence>
<accession>A0A2J0PJ15</accession>
<sequence>MLSHEKENPMEQHTPEYLRRTLAHNRALMDDIISSGMSRYYNTEIVDAACEAIEAELRRRGIL</sequence>
<name>A0A2J0PJ15_9ENTR</name>
<proteinExistence type="predicted"/>